<feature type="domain" description="RRM" evidence="4">
    <location>
        <begin position="173"/>
        <end position="251"/>
    </location>
</feature>
<dbReference type="InterPro" id="IPR000504">
    <property type="entry name" value="RRM_dom"/>
</dbReference>
<feature type="compositionally biased region" description="Low complexity" evidence="3">
    <location>
        <begin position="285"/>
        <end position="295"/>
    </location>
</feature>
<proteinExistence type="predicted"/>
<organism evidence="5 6">
    <name type="scientific">Paramecium sonneborni</name>
    <dbReference type="NCBI Taxonomy" id="65129"/>
    <lineage>
        <taxon>Eukaryota</taxon>
        <taxon>Sar</taxon>
        <taxon>Alveolata</taxon>
        <taxon>Ciliophora</taxon>
        <taxon>Intramacronucleata</taxon>
        <taxon>Oligohymenophorea</taxon>
        <taxon>Peniculida</taxon>
        <taxon>Parameciidae</taxon>
        <taxon>Paramecium</taxon>
    </lineage>
</organism>
<evidence type="ECO:0000259" key="4">
    <source>
        <dbReference type="PROSITE" id="PS50102"/>
    </source>
</evidence>
<feature type="domain" description="RRM" evidence="4">
    <location>
        <begin position="66"/>
        <end position="179"/>
    </location>
</feature>
<dbReference type="GO" id="GO:0009535">
    <property type="term" value="C:chloroplast thylakoid membrane"/>
    <property type="evidence" value="ECO:0007669"/>
    <property type="project" value="TreeGrafter"/>
</dbReference>
<evidence type="ECO:0000313" key="5">
    <source>
        <dbReference type="EMBL" id="CAD8119178.1"/>
    </source>
</evidence>
<dbReference type="CDD" id="cd12395">
    <property type="entry name" value="RRM2_RBM34"/>
    <property type="match status" value="1"/>
</dbReference>
<evidence type="ECO:0000256" key="3">
    <source>
        <dbReference type="SAM" id="MobiDB-lite"/>
    </source>
</evidence>
<feature type="compositionally biased region" description="Basic residues" evidence="3">
    <location>
        <begin position="305"/>
        <end position="318"/>
    </location>
</feature>
<accession>A0A8S1QTX9</accession>
<dbReference type="Pfam" id="PF00076">
    <property type="entry name" value="RRM_1"/>
    <property type="match status" value="1"/>
</dbReference>
<dbReference type="InterPro" id="IPR050502">
    <property type="entry name" value="Euk_RNA-bind_prot"/>
</dbReference>
<dbReference type="Proteomes" id="UP000692954">
    <property type="component" value="Unassembled WGS sequence"/>
</dbReference>
<sequence length="347" mass="40593">MLSNILTSGKQTRNQINDLFSKQIEIVEKQVEQKSKNVVEIDHHNQQDSNQNQEDKEQIDLDRIKRTLFVGNVSINAKKNDIRKLFNQYGEIEKVWFRSIPVDRATKKENIKLPVRAAVLMGKIQEGAQSQNCYILFKDAKSAKSATQQDGQLFMNLHLRCTLEGQKKKDHIKTAFVGNLPFDIEEEEVRQVFEEAFGQINYVRVIKDPQRHVGKGFGYVCFNEFLSLKKALQAQTIEIKGREVRIKKAAETTKREAKELNNSKNAFKRIQKKQQISSKGKRSRNNSQNQDQTQNKQEKQQFRVQIHKKIKKMKKKRYNPKEIKEQISNIKQSRKSQINDTNIFNQY</sequence>
<dbReference type="InterPro" id="IPR034221">
    <property type="entry name" value="RBM34_RRM2"/>
</dbReference>
<dbReference type="OrthoDB" id="312488at2759"/>
<dbReference type="AlphaFoldDB" id="A0A8S1QTX9"/>
<dbReference type="GO" id="GO:1901259">
    <property type="term" value="P:chloroplast rRNA processing"/>
    <property type="evidence" value="ECO:0007669"/>
    <property type="project" value="TreeGrafter"/>
</dbReference>
<dbReference type="PANTHER" id="PTHR48025:SF1">
    <property type="entry name" value="RRM DOMAIN-CONTAINING PROTEIN"/>
    <property type="match status" value="1"/>
</dbReference>
<keyword evidence="1 2" id="KW-0694">RNA-binding</keyword>
<dbReference type="GO" id="GO:0003729">
    <property type="term" value="F:mRNA binding"/>
    <property type="evidence" value="ECO:0007669"/>
    <property type="project" value="TreeGrafter"/>
</dbReference>
<dbReference type="EMBL" id="CAJJDN010000120">
    <property type="protein sequence ID" value="CAD8119178.1"/>
    <property type="molecule type" value="Genomic_DNA"/>
</dbReference>
<reference evidence="5" key="1">
    <citation type="submission" date="2021-01" db="EMBL/GenBank/DDBJ databases">
        <authorList>
            <consortium name="Genoscope - CEA"/>
            <person name="William W."/>
        </authorList>
    </citation>
    <scope>NUCLEOTIDE SEQUENCE</scope>
</reference>
<dbReference type="CDD" id="cd12394">
    <property type="entry name" value="RRM1_RBM34"/>
    <property type="match status" value="1"/>
</dbReference>
<gene>
    <name evidence="5" type="ORF">PSON_ATCC_30995.1.T1200047</name>
</gene>
<feature type="region of interest" description="Disordered" evidence="3">
    <location>
        <begin position="255"/>
        <end position="347"/>
    </location>
</feature>
<evidence type="ECO:0000256" key="2">
    <source>
        <dbReference type="PROSITE-ProRule" id="PRU00176"/>
    </source>
</evidence>
<feature type="compositionally biased region" description="Polar residues" evidence="3">
    <location>
        <begin position="326"/>
        <end position="347"/>
    </location>
</feature>
<evidence type="ECO:0000313" key="6">
    <source>
        <dbReference type="Proteomes" id="UP000692954"/>
    </source>
</evidence>
<protein>
    <recommendedName>
        <fullName evidence="4">RRM domain-containing protein</fullName>
    </recommendedName>
</protein>
<comment type="caution">
    <text evidence="5">The sequence shown here is derived from an EMBL/GenBank/DDBJ whole genome shotgun (WGS) entry which is preliminary data.</text>
</comment>
<keyword evidence="6" id="KW-1185">Reference proteome</keyword>
<dbReference type="PANTHER" id="PTHR48025">
    <property type="entry name" value="OS02G0815200 PROTEIN"/>
    <property type="match status" value="1"/>
</dbReference>
<dbReference type="SMART" id="SM00360">
    <property type="entry name" value="RRM"/>
    <property type="match status" value="2"/>
</dbReference>
<dbReference type="PROSITE" id="PS50102">
    <property type="entry name" value="RRM"/>
    <property type="match status" value="2"/>
</dbReference>
<name>A0A8S1QTX9_9CILI</name>
<evidence type="ECO:0000256" key="1">
    <source>
        <dbReference type="ARBA" id="ARBA00022884"/>
    </source>
</evidence>